<dbReference type="PANTHER" id="PTHR33175">
    <property type="entry name" value="DNA-BINDING PROTEIN HU"/>
    <property type="match status" value="1"/>
</dbReference>
<keyword evidence="2" id="KW-0238">DNA-binding</keyword>
<evidence type="ECO:0000256" key="1">
    <source>
        <dbReference type="ARBA" id="ARBA00010529"/>
    </source>
</evidence>
<reference evidence="6" key="1">
    <citation type="journal article" date="2022" name="Int. J. Syst. Evol. Microbiol.">
        <title>Anaeromyxobacter oryzae sp. nov., Anaeromyxobacter diazotrophicus sp. nov. and Anaeromyxobacter paludicola sp. nov., isolated from paddy soils.</title>
        <authorList>
            <person name="Itoh H."/>
            <person name="Xu Z."/>
            <person name="Mise K."/>
            <person name="Masuda Y."/>
            <person name="Ushijima N."/>
            <person name="Hayakawa C."/>
            <person name="Shiratori Y."/>
            <person name="Senoo K."/>
        </authorList>
    </citation>
    <scope>NUCLEOTIDE SEQUENCE [LARGE SCALE GENOMIC DNA]</scope>
    <source>
        <strain evidence="6">Red630</strain>
    </source>
</reference>
<evidence type="ECO:0000313" key="5">
    <source>
        <dbReference type="EMBL" id="BDG08951.1"/>
    </source>
</evidence>
<gene>
    <name evidence="5" type="ORF">AMPC_20640</name>
</gene>
<protein>
    <recommendedName>
        <fullName evidence="7">Integration host factor subunit beta</fullName>
    </recommendedName>
</protein>
<dbReference type="PANTHER" id="PTHR33175:SF5">
    <property type="entry name" value="INTEGRATION HOST FACTOR SUBUNIT BETA"/>
    <property type="match status" value="1"/>
</dbReference>
<dbReference type="InterPro" id="IPR000119">
    <property type="entry name" value="Hist_DNA-bd"/>
</dbReference>
<dbReference type="PRINTS" id="PR01727">
    <property type="entry name" value="DNABINDINGHU"/>
</dbReference>
<evidence type="ECO:0008006" key="7">
    <source>
        <dbReference type="Google" id="ProtNLM"/>
    </source>
</evidence>
<proteinExistence type="inferred from homology"/>
<dbReference type="SMART" id="SM00411">
    <property type="entry name" value="BHL"/>
    <property type="match status" value="1"/>
</dbReference>
<dbReference type="InterPro" id="IPR010992">
    <property type="entry name" value="IHF-like_DNA-bd_dom_sf"/>
</dbReference>
<dbReference type="CDD" id="cd13836">
    <property type="entry name" value="IHF_B"/>
    <property type="match status" value="1"/>
</dbReference>
<sequence>MLKSDLINILVVKRGVTQKQAESTIENIFESMKTALCRGENIEIRGLGAFHVKNYDGYQGRNPKTGEVIPVKPKRGILFRTGKELRDRVNRDEAQPAKSGAAEIAAKTPGENDGGTGTPPVAANGSI</sequence>
<dbReference type="EMBL" id="AP025592">
    <property type="protein sequence ID" value="BDG08951.1"/>
    <property type="molecule type" value="Genomic_DNA"/>
</dbReference>
<organism evidence="5 6">
    <name type="scientific">Anaeromyxobacter paludicola</name>
    <dbReference type="NCBI Taxonomy" id="2918171"/>
    <lineage>
        <taxon>Bacteria</taxon>
        <taxon>Pseudomonadati</taxon>
        <taxon>Myxococcota</taxon>
        <taxon>Myxococcia</taxon>
        <taxon>Myxococcales</taxon>
        <taxon>Cystobacterineae</taxon>
        <taxon>Anaeromyxobacteraceae</taxon>
        <taxon>Anaeromyxobacter</taxon>
    </lineage>
</organism>
<evidence type="ECO:0000256" key="3">
    <source>
        <dbReference type="RuleBase" id="RU003939"/>
    </source>
</evidence>
<dbReference type="Gene3D" id="4.10.520.10">
    <property type="entry name" value="IHF-like DNA-binding proteins"/>
    <property type="match status" value="1"/>
</dbReference>
<evidence type="ECO:0000313" key="6">
    <source>
        <dbReference type="Proteomes" id="UP001162734"/>
    </source>
</evidence>
<keyword evidence="6" id="KW-1185">Reference proteome</keyword>
<dbReference type="RefSeq" id="WP_248340483.1">
    <property type="nucleotide sequence ID" value="NZ_AP025592.1"/>
</dbReference>
<feature type="compositionally biased region" description="Basic and acidic residues" evidence="4">
    <location>
        <begin position="85"/>
        <end position="95"/>
    </location>
</feature>
<accession>A0ABM7XAT3</accession>
<dbReference type="SUPFAM" id="SSF47729">
    <property type="entry name" value="IHF-like DNA-binding proteins"/>
    <property type="match status" value="1"/>
</dbReference>
<evidence type="ECO:0000256" key="4">
    <source>
        <dbReference type="SAM" id="MobiDB-lite"/>
    </source>
</evidence>
<name>A0ABM7XAT3_9BACT</name>
<feature type="region of interest" description="Disordered" evidence="4">
    <location>
        <begin position="85"/>
        <end position="127"/>
    </location>
</feature>
<evidence type="ECO:0000256" key="2">
    <source>
        <dbReference type="ARBA" id="ARBA00023125"/>
    </source>
</evidence>
<dbReference type="Proteomes" id="UP001162734">
    <property type="component" value="Chromosome"/>
</dbReference>
<comment type="similarity">
    <text evidence="1 3">Belongs to the bacterial histone-like protein family.</text>
</comment>
<dbReference type="Pfam" id="PF00216">
    <property type="entry name" value="Bac_DNA_binding"/>
    <property type="match status" value="1"/>
</dbReference>